<dbReference type="CDD" id="cd03386">
    <property type="entry name" value="PAP2_Aur1_like"/>
    <property type="match status" value="1"/>
</dbReference>
<accession>A0A1F5MI78</accession>
<proteinExistence type="predicted"/>
<sequence length="295" mass="33899">MGRHVRKITLFVPIAYIIVVSIFLFWHRVGFSPDQFFAVALLVTLIIGRSKQFVLDWSVPVVLFLSYDYLRGLLPKLTQQAHIFPMINFDKAVFGAVPTNNLQGLLFSDGAIHWYDYLATVLYMSHFVVPMVVAFLFWLKSREDFRDYSLTLLIVSYAAFFTFLVFPAMPPWMAAQKGLIPEITKIMDQVFANLPQRIDLPSFYKFVGANLVAAVPSLHAAYPVVTFFFLARKFKRVGWLFLLYVLSIWFSIVYLGEHYVFDIVIGAVYASLSVGLVMYGGAIWRRNPKIYNLNK</sequence>
<evidence type="ECO:0000313" key="8">
    <source>
        <dbReference type="Proteomes" id="UP000178859"/>
    </source>
</evidence>
<comment type="subcellular location">
    <subcellularLocation>
        <location evidence="1">Membrane</location>
        <topology evidence="1">Multi-pass membrane protein</topology>
    </subcellularLocation>
</comment>
<reference evidence="7 8" key="1">
    <citation type="journal article" date="2016" name="Nat. Commun.">
        <title>Thousands of microbial genomes shed light on interconnected biogeochemical processes in an aquifer system.</title>
        <authorList>
            <person name="Anantharaman K."/>
            <person name="Brown C.T."/>
            <person name="Hug L.A."/>
            <person name="Sharon I."/>
            <person name="Castelle C.J."/>
            <person name="Probst A.J."/>
            <person name="Thomas B.C."/>
            <person name="Singh A."/>
            <person name="Wilkins M.J."/>
            <person name="Karaoz U."/>
            <person name="Brodie E.L."/>
            <person name="Williams K.H."/>
            <person name="Hubbard S.S."/>
            <person name="Banfield J.F."/>
        </authorList>
    </citation>
    <scope>NUCLEOTIDE SEQUENCE [LARGE SCALE GENOMIC DNA]</scope>
</reference>
<evidence type="ECO:0000256" key="5">
    <source>
        <dbReference type="SAM" id="Phobius"/>
    </source>
</evidence>
<evidence type="ECO:0000256" key="2">
    <source>
        <dbReference type="ARBA" id="ARBA00022692"/>
    </source>
</evidence>
<feature type="transmembrane region" description="Helical" evidence="5">
    <location>
        <begin position="203"/>
        <end position="230"/>
    </location>
</feature>
<dbReference type="Proteomes" id="UP000178859">
    <property type="component" value="Unassembled WGS sequence"/>
</dbReference>
<organism evidence="7 8">
    <name type="scientific">Candidatus Daviesbacteria bacterium RIFCSPLOWO2_02_FULL_36_7</name>
    <dbReference type="NCBI Taxonomy" id="1797792"/>
    <lineage>
        <taxon>Bacteria</taxon>
        <taxon>Candidatus Daviesiibacteriota</taxon>
    </lineage>
</organism>
<dbReference type="EMBL" id="MFDT01000004">
    <property type="protein sequence ID" value="OGE65065.1"/>
    <property type="molecule type" value="Genomic_DNA"/>
</dbReference>
<keyword evidence="2 5" id="KW-0812">Transmembrane</keyword>
<evidence type="ECO:0000259" key="6">
    <source>
        <dbReference type="Pfam" id="PF14378"/>
    </source>
</evidence>
<name>A0A1F5MI78_9BACT</name>
<feature type="transmembrane region" description="Helical" evidence="5">
    <location>
        <begin position="7"/>
        <end position="26"/>
    </location>
</feature>
<dbReference type="AlphaFoldDB" id="A0A1F5MI78"/>
<dbReference type="InterPro" id="IPR052185">
    <property type="entry name" value="IPC_Synthase-Related"/>
</dbReference>
<evidence type="ECO:0000313" key="7">
    <source>
        <dbReference type="EMBL" id="OGE65065.1"/>
    </source>
</evidence>
<dbReference type="GO" id="GO:0016020">
    <property type="term" value="C:membrane"/>
    <property type="evidence" value="ECO:0007669"/>
    <property type="project" value="UniProtKB-SubCell"/>
</dbReference>
<feature type="transmembrane region" description="Helical" evidence="5">
    <location>
        <begin position="117"/>
        <end position="138"/>
    </location>
</feature>
<feature type="transmembrane region" description="Helical" evidence="5">
    <location>
        <begin position="150"/>
        <end position="169"/>
    </location>
</feature>
<comment type="caution">
    <text evidence="7">The sequence shown here is derived from an EMBL/GenBank/DDBJ whole genome shotgun (WGS) entry which is preliminary data.</text>
</comment>
<keyword evidence="3 5" id="KW-1133">Transmembrane helix</keyword>
<evidence type="ECO:0000256" key="4">
    <source>
        <dbReference type="ARBA" id="ARBA00023136"/>
    </source>
</evidence>
<dbReference type="PANTHER" id="PTHR31310:SF7">
    <property type="entry name" value="PA-PHOSPHATASE RELATED-FAMILY PROTEIN DDB_G0268928"/>
    <property type="match status" value="1"/>
</dbReference>
<feature type="transmembrane region" description="Helical" evidence="5">
    <location>
        <begin position="261"/>
        <end position="284"/>
    </location>
</feature>
<feature type="transmembrane region" description="Helical" evidence="5">
    <location>
        <begin position="237"/>
        <end position="255"/>
    </location>
</feature>
<dbReference type="Gene3D" id="1.20.144.10">
    <property type="entry name" value="Phosphatidic acid phosphatase type 2/haloperoxidase"/>
    <property type="match status" value="1"/>
</dbReference>
<dbReference type="InterPro" id="IPR026841">
    <property type="entry name" value="Aur1/Ipt1"/>
</dbReference>
<protein>
    <recommendedName>
        <fullName evidence="6">Inositolphosphotransferase Aur1/Ipt1 domain-containing protein</fullName>
    </recommendedName>
</protein>
<feature type="domain" description="Inositolphosphotransferase Aur1/Ipt1" evidence="6">
    <location>
        <begin position="114"/>
        <end position="275"/>
    </location>
</feature>
<dbReference type="InterPro" id="IPR036938">
    <property type="entry name" value="PAP2/HPO_sf"/>
</dbReference>
<dbReference type="SUPFAM" id="SSF48317">
    <property type="entry name" value="Acid phosphatase/Vanadium-dependent haloperoxidase"/>
    <property type="match status" value="1"/>
</dbReference>
<dbReference type="Pfam" id="PF14378">
    <property type="entry name" value="PAP2_3"/>
    <property type="match status" value="1"/>
</dbReference>
<keyword evidence="4 5" id="KW-0472">Membrane</keyword>
<evidence type="ECO:0000256" key="1">
    <source>
        <dbReference type="ARBA" id="ARBA00004141"/>
    </source>
</evidence>
<dbReference type="PANTHER" id="PTHR31310">
    <property type="match status" value="1"/>
</dbReference>
<evidence type="ECO:0000256" key="3">
    <source>
        <dbReference type="ARBA" id="ARBA00022989"/>
    </source>
</evidence>
<gene>
    <name evidence="7" type="ORF">A3I48_02795</name>
</gene>